<protein>
    <submittedName>
        <fullName evidence="4">Precorrin-6x reductase</fullName>
    </submittedName>
</protein>
<gene>
    <name evidence="4" type="ORF">BW47_03820</name>
</gene>
<dbReference type="PROSITE" id="PS51014">
    <property type="entry name" value="COBK_CBIJ"/>
    <property type="match status" value="1"/>
</dbReference>
<evidence type="ECO:0000256" key="2">
    <source>
        <dbReference type="ARBA" id="ARBA00022573"/>
    </source>
</evidence>
<organism evidence="4 5">
    <name type="scientific">Thermosipho melanesiensis</name>
    <dbReference type="NCBI Taxonomy" id="46541"/>
    <lineage>
        <taxon>Bacteria</taxon>
        <taxon>Thermotogati</taxon>
        <taxon>Thermotogota</taxon>
        <taxon>Thermotogae</taxon>
        <taxon>Thermotogales</taxon>
        <taxon>Fervidobacteriaceae</taxon>
        <taxon>Thermosipho</taxon>
    </lineage>
</organism>
<keyword evidence="5" id="KW-1185">Reference proteome</keyword>
<evidence type="ECO:0000313" key="4">
    <source>
        <dbReference type="EMBL" id="APT73717.1"/>
    </source>
</evidence>
<proteinExistence type="predicted"/>
<dbReference type="PANTHER" id="PTHR36925:SF1">
    <property type="entry name" value="COBALT-PRECORRIN-6A REDUCTASE"/>
    <property type="match status" value="1"/>
</dbReference>
<name>A0ABM6GDN3_9BACT</name>
<dbReference type="RefSeq" id="WP_012056930.1">
    <property type="nucleotide sequence ID" value="NZ_CP007389.1"/>
</dbReference>
<evidence type="ECO:0000313" key="5">
    <source>
        <dbReference type="Proteomes" id="UP000185490"/>
    </source>
</evidence>
<dbReference type="PANTHER" id="PTHR36925">
    <property type="entry name" value="COBALT-PRECORRIN-6A REDUCTASE"/>
    <property type="match status" value="1"/>
</dbReference>
<dbReference type="NCBIfam" id="TIGR00715">
    <property type="entry name" value="precor6x_red"/>
    <property type="match status" value="1"/>
</dbReference>
<dbReference type="InterPro" id="IPR003723">
    <property type="entry name" value="Precorrin-6x_reduct"/>
</dbReference>
<accession>A0ABM6GDN3</accession>
<reference evidence="4 5" key="1">
    <citation type="submission" date="2014-02" db="EMBL/GenBank/DDBJ databases">
        <title>Diversity of Thermotogales isolates from hydrothermal vents.</title>
        <authorList>
            <person name="Haverkamp T.H.A."/>
            <person name="Lossouarn J."/>
            <person name="Geslin C."/>
            <person name="Nesbo C.L."/>
        </authorList>
    </citation>
    <scope>NUCLEOTIDE SEQUENCE [LARGE SCALE GENOMIC DNA]</scope>
    <source>
        <strain evidence="4 5">431</strain>
    </source>
</reference>
<dbReference type="Proteomes" id="UP000185490">
    <property type="component" value="Chromosome"/>
</dbReference>
<sequence>MILVLSGTSMGNKIAKILSKEYNVIISSKTKYGVVENIKSIYGALNNRKLENLVKDNNVKIIIDATHDFAQEISKIAINVADALGIKYLRYTEKENIEKYEKIIYVNSHNEAQKICEKFKRIFFTIGSKNLHIYKELIKKKIVFVRILPILESIEICEKLNIPPKNIIAMQGPFSKNLNYILFKEKQVDVVVSKESNLNEKIKAVKMLNIPIIVIKKPNINYPNTIYSMDKLIQEVENEIKSSGIR</sequence>
<dbReference type="Pfam" id="PF02571">
    <property type="entry name" value="CbiJ"/>
    <property type="match status" value="1"/>
</dbReference>
<evidence type="ECO:0000256" key="1">
    <source>
        <dbReference type="ARBA" id="ARBA00004953"/>
    </source>
</evidence>
<evidence type="ECO:0000256" key="3">
    <source>
        <dbReference type="ARBA" id="ARBA00023002"/>
    </source>
</evidence>
<dbReference type="EMBL" id="CP007389">
    <property type="protein sequence ID" value="APT73717.1"/>
    <property type="molecule type" value="Genomic_DNA"/>
</dbReference>
<keyword evidence="3" id="KW-0560">Oxidoreductase</keyword>
<comment type="pathway">
    <text evidence="1">Cofactor biosynthesis; adenosylcobalamin biosynthesis.</text>
</comment>
<keyword evidence="2" id="KW-0169">Cobalamin biosynthesis</keyword>